<protein>
    <submittedName>
        <fullName evidence="1">Uncharacterized protein</fullName>
    </submittedName>
</protein>
<name>A0ABR4BNV9_9LECA</name>
<evidence type="ECO:0000313" key="2">
    <source>
        <dbReference type="Proteomes" id="UP001590951"/>
    </source>
</evidence>
<organism evidence="1 2">
    <name type="scientific">Lepraria finkii</name>
    <dbReference type="NCBI Taxonomy" id="1340010"/>
    <lineage>
        <taxon>Eukaryota</taxon>
        <taxon>Fungi</taxon>
        <taxon>Dikarya</taxon>
        <taxon>Ascomycota</taxon>
        <taxon>Pezizomycotina</taxon>
        <taxon>Lecanoromycetes</taxon>
        <taxon>OSLEUM clade</taxon>
        <taxon>Lecanoromycetidae</taxon>
        <taxon>Lecanorales</taxon>
        <taxon>Lecanorineae</taxon>
        <taxon>Stereocaulaceae</taxon>
        <taxon>Lepraria</taxon>
    </lineage>
</organism>
<evidence type="ECO:0000313" key="1">
    <source>
        <dbReference type="EMBL" id="KAL2058686.1"/>
    </source>
</evidence>
<proteinExistence type="predicted"/>
<keyword evidence="2" id="KW-1185">Reference proteome</keyword>
<dbReference type="Proteomes" id="UP001590951">
    <property type="component" value="Unassembled WGS sequence"/>
</dbReference>
<gene>
    <name evidence="1" type="ORF">ABVK25_001416</name>
</gene>
<accession>A0ABR4BNV9</accession>
<comment type="caution">
    <text evidence="1">The sequence shown here is derived from an EMBL/GenBank/DDBJ whole genome shotgun (WGS) entry which is preliminary data.</text>
</comment>
<dbReference type="EMBL" id="JBHFEH010000002">
    <property type="protein sequence ID" value="KAL2058686.1"/>
    <property type="molecule type" value="Genomic_DNA"/>
</dbReference>
<reference evidence="1 2" key="1">
    <citation type="submission" date="2024-09" db="EMBL/GenBank/DDBJ databases">
        <title>Rethinking Asexuality: The Enigmatic Case of Functional Sexual Genes in Lepraria (Stereocaulaceae).</title>
        <authorList>
            <person name="Doellman M."/>
            <person name="Sun Y."/>
            <person name="Barcenas-Pena A."/>
            <person name="Lumbsch H.T."/>
            <person name="Grewe F."/>
        </authorList>
    </citation>
    <scope>NUCLEOTIDE SEQUENCE [LARGE SCALE GENOMIC DNA]</scope>
    <source>
        <strain evidence="1 2">Grewe 0041</strain>
    </source>
</reference>
<sequence length="86" mass="9548">MSKSISAKATVPTRWVVESLSQIARHQDPLAKLQVMLDATLNFKKGKTLAATDATTESLAALFNIYFDLSRMGLKPWRLQSEQGQP</sequence>